<dbReference type="InterPro" id="IPR014710">
    <property type="entry name" value="RmlC-like_jellyroll"/>
</dbReference>
<dbReference type="InterPro" id="IPR041602">
    <property type="entry name" value="Quercetinase_C"/>
</dbReference>
<dbReference type="SUPFAM" id="SSF51182">
    <property type="entry name" value="RmlC-like cupins"/>
    <property type="match status" value="1"/>
</dbReference>
<proteinExistence type="predicted"/>
<sequence length="239" mass="26834">MEKLSPGQIHLADQRGFTETNTLQRYSSFNYGAYFNEYRKPLGRLSVFNEEVLAGGKTTWFQAENAGYVVFIPITGELILQDANQDSCIIDVGQVYMHHTFPGEVLKLVNRYPGDEINYLCFFVDNSAVFYENRIFNFDFAGKPNQLIGIGHKQAALPFRLSIGMFAGRADALYCLTNKNSLFYAFVVAGAFEVQGRLLHQRDGLALWAGDEIDLEALSNNAIIVTLELLSESSNDYLP</sequence>
<evidence type="ECO:0000313" key="3">
    <source>
        <dbReference type="Proteomes" id="UP000270046"/>
    </source>
</evidence>
<dbReference type="InterPro" id="IPR011051">
    <property type="entry name" value="RmlC_Cupin_sf"/>
</dbReference>
<reference evidence="2 3" key="1">
    <citation type="submission" date="2018-10" db="EMBL/GenBank/DDBJ databases">
        <title>Genome sequencing of Mucilaginibacter sp. HYN0043.</title>
        <authorList>
            <person name="Kim M."/>
            <person name="Yi H."/>
        </authorList>
    </citation>
    <scope>NUCLEOTIDE SEQUENCE [LARGE SCALE GENOMIC DNA]</scope>
    <source>
        <strain evidence="2 3">HYN0043</strain>
    </source>
</reference>
<dbReference type="KEGG" id="muh:HYN43_014855"/>
<name>A0A494VQ93_9SPHI</name>
<dbReference type="RefSeq" id="WP_119410098.1">
    <property type="nucleotide sequence ID" value="NZ_CP032869.1"/>
</dbReference>
<keyword evidence="3" id="KW-1185">Reference proteome</keyword>
<gene>
    <name evidence="2" type="ORF">HYN43_014855</name>
</gene>
<evidence type="ECO:0000313" key="2">
    <source>
        <dbReference type="EMBL" id="AYL96499.1"/>
    </source>
</evidence>
<dbReference type="OrthoDB" id="321327at2"/>
<feature type="domain" description="Quercetin 2,3-dioxygenase C-terminal cupin" evidence="1">
    <location>
        <begin position="161"/>
        <end position="224"/>
    </location>
</feature>
<protein>
    <recommendedName>
        <fullName evidence="1">Quercetin 2,3-dioxygenase C-terminal cupin domain-containing protein</fullName>
    </recommendedName>
</protein>
<dbReference type="Proteomes" id="UP000270046">
    <property type="component" value="Chromosome"/>
</dbReference>
<dbReference type="AlphaFoldDB" id="A0A494VQ93"/>
<dbReference type="Pfam" id="PF17954">
    <property type="entry name" value="Pirin_C_2"/>
    <property type="match status" value="1"/>
</dbReference>
<dbReference type="EMBL" id="CP032869">
    <property type="protein sequence ID" value="AYL96499.1"/>
    <property type="molecule type" value="Genomic_DNA"/>
</dbReference>
<evidence type="ECO:0000259" key="1">
    <source>
        <dbReference type="Pfam" id="PF17954"/>
    </source>
</evidence>
<dbReference type="Gene3D" id="2.60.120.10">
    <property type="entry name" value="Jelly Rolls"/>
    <property type="match status" value="2"/>
</dbReference>
<organism evidence="2 3">
    <name type="scientific">Mucilaginibacter celer</name>
    <dbReference type="NCBI Taxonomy" id="2305508"/>
    <lineage>
        <taxon>Bacteria</taxon>
        <taxon>Pseudomonadati</taxon>
        <taxon>Bacteroidota</taxon>
        <taxon>Sphingobacteriia</taxon>
        <taxon>Sphingobacteriales</taxon>
        <taxon>Sphingobacteriaceae</taxon>
        <taxon>Mucilaginibacter</taxon>
    </lineage>
</organism>
<accession>A0A494VQ93</accession>